<evidence type="ECO:0000256" key="1">
    <source>
        <dbReference type="SAM" id="MobiDB-lite"/>
    </source>
</evidence>
<feature type="region of interest" description="Disordered" evidence="1">
    <location>
        <begin position="70"/>
        <end position="350"/>
    </location>
</feature>
<organism evidence="2 3">
    <name type="scientific">Cnephaeus nilssonii</name>
    <name type="common">Northern bat</name>
    <name type="synonym">Eptesicus nilssonii</name>
    <dbReference type="NCBI Taxonomy" id="3371016"/>
    <lineage>
        <taxon>Eukaryota</taxon>
        <taxon>Metazoa</taxon>
        <taxon>Chordata</taxon>
        <taxon>Craniata</taxon>
        <taxon>Vertebrata</taxon>
        <taxon>Euteleostomi</taxon>
        <taxon>Mammalia</taxon>
        <taxon>Eutheria</taxon>
        <taxon>Laurasiatheria</taxon>
        <taxon>Chiroptera</taxon>
        <taxon>Yangochiroptera</taxon>
        <taxon>Vespertilionidae</taxon>
        <taxon>Cnephaeus</taxon>
    </lineage>
</organism>
<feature type="compositionally biased region" description="Polar residues" evidence="1">
    <location>
        <begin position="95"/>
        <end position="104"/>
    </location>
</feature>
<evidence type="ECO:0000313" key="2">
    <source>
        <dbReference type="EMBL" id="KAK1334231.1"/>
    </source>
</evidence>
<feature type="region of interest" description="Disordered" evidence="1">
    <location>
        <begin position="1"/>
        <end position="55"/>
    </location>
</feature>
<keyword evidence="3" id="KW-1185">Reference proteome</keyword>
<evidence type="ECO:0000313" key="3">
    <source>
        <dbReference type="Proteomes" id="UP001177744"/>
    </source>
</evidence>
<feature type="compositionally biased region" description="Basic residues" evidence="1">
    <location>
        <begin position="75"/>
        <end position="85"/>
    </location>
</feature>
<comment type="caution">
    <text evidence="2">The sequence shown here is derived from an EMBL/GenBank/DDBJ whole genome shotgun (WGS) entry which is preliminary data.</text>
</comment>
<dbReference type="EMBL" id="JAULJE010000015">
    <property type="protein sequence ID" value="KAK1334231.1"/>
    <property type="molecule type" value="Genomic_DNA"/>
</dbReference>
<reference evidence="2" key="1">
    <citation type="submission" date="2023-06" db="EMBL/GenBank/DDBJ databases">
        <title>Reference genome for the Northern bat (Eptesicus nilssonii), a most northern bat species.</title>
        <authorList>
            <person name="Laine V.N."/>
            <person name="Pulliainen A.T."/>
            <person name="Lilley T.M."/>
        </authorList>
    </citation>
    <scope>NUCLEOTIDE SEQUENCE</scope>
    <source>
        <strain evidence="2">BLF_Eptnil</strain>
        <tissue evidence="2">Kidney</tissue>
    </source>
</reference>
<protein>
    <submittedName>
        <fullName evidence="2">Uncharacterized protein</fullName>
    </submittedName>
</protein>
<feature type="compositionally biased region" description="Polar residues" evidence="1">
    <location>
        <begin position="173"/>
        <end position="183"/>
    </location>
</feature>
<feature type="compositionally biased region" description="Polar residues" evidence="1">
    <location>
        <begin position="151"/>
        <end position="161"/>
    </location>
</feature>
<proteinExistence type="predicted"/>
<name>A0AA40LHX4_CNENI</name>
<dbReference type="AlphaFoldDB" id="A0AA40LHX4"/>
<sequence length="390" mass="42903">MPTTRRPPLPEKAEEARQKQLAEARRKRNARSGETLAASSARNYGPESGASVLSESAFSSAQSLCRFPCSSAVSGKKRSRNIGKKLAKEPGALRQRSQIHSQAVGSLVSEKTDLRTALAGTQQAARQKARRGGGPCWSPADSPASRRRSGWTCTWQTQAVRQRSREAKAGVRQEQQNAGSLEQENWELREQLRGSVTRREDRQLRVAELPKTELEMPELPLHSAPVTREALRGASTRGPGRSSSAGDTCGAAEESAEVAAGGERPGRRGPKRREGHLTTEDAANVRADVQVEGRHGAQRRRAQELENSSAEGRDQIAVPPPPRSPQQSPRKWNSGYQPEQNSYNRPSRWPRTSCRAALLTEARQGKMELKELEHHSFSGLQRQVQSEHSA</sequence>
<gene>
    <name evidence="2" type="ORF">QTO34_005233</name>
</gene>
<feature type="compositionally biased region" description="Basic and acidic residues" evidence="1">
    <location>
        <begin position="186"/>
        <end position="214"/>
    </location>
</feature>
<feature type="compositionally biased region" description="Polar residues" evidence="1">
    <location>
        <begin position="334"/>
        <end position="345"/>
    </location>
</feature>
<dbReference type="Proteomes" id="UP001177744">
    <property type="component" value="Unassembled WGS sequence"/>
</dbReference>
<accession>A0AA40LHX4</accession>
<feature type="compositionally biased region" description="Basic and acidic residues" evidence="1">
    <location>
        <begin position="8"/>
        <end position="24"/>
    </location>
</feature>
<feature type="compositionally biased region" description="Low complexity" evidence="1">
    <location>
        <begin position="250"/>
        <end position="262"/>
    </location>
</feature>